<evidence type="ECO:0000313" key="9">
    <source>
        <dbReference type="EMBL" id="OKH26117.1"/>
    </source>
</evidence>
<keyword evidence="6" id="KW-0560">Oxidoreductase</keyword>
<evidence type="ECO:0000256" key="3">
    <source>
        <dbReference type="ARBA" id="ARBA00012499"/>
    </source>
</evidence>
<dbReference type="GO" id="GO:0046872">
    <property type="term" value="F:metal ion binding"/>
    <property type="evidence" value="ECO:0007669"/>
    <property type="project" value="UniProtKB-KW"/>
</dbReference>
<evidence type="ECO:0000256" key="5">
    <source>
        <dbReference type="ARBA" id="ARBA00022833"/>
    </source>
</evidence>
<evidence type="ECO:0000256" key="7">
    <source>
        <dbReference type="ARBA" id="ARBA00048488"/>
    </source>
</evidence>
<dbReference type="PANTHER" id="PTHR10173">
    <property type="entry name" value="METHIONINE SULFOXIDE REDUCTASE"/>
    <property type="match status" value="1"/>
</dbReference>
<dbReference type="EC" id="1.8.4.12" evidence="3"/>
<dbReference type="Pfam" id="PF01641">
    <property type="entry name" value="SelR"/>
    <property type="match status" value="1"/>
</dbReference>
<dbReference type="PANTHER" id="PTHR10173:SF57">
    <property type="entry name" value="PEPTIDE-METHIONINE (R)-S-OXIDE REDUCTASE"/>
    <property type="match status" value="1"/>
</dbReference>
<dbReference type="OrthoDB" id="4174719at2"/>
<dbReference type="GO" id="GO:0030091">
    <property type="term" value="P:protein repair"/>
    <property type="evidence" value="ECO:0007669"/>
    <property type="project" value="InterPro"/>
</dbReference>
<dbReference type="AlphaFoldDB" id="A0A1U7HRC6"/>
<proteinExistence type="inferred from homology"/>
<feature type="domain" description="MsrB" evidence="8">
    <location>
        <begin position="44"/>
        <end position="165"/>
    </location>
</feature>
<dbReference type="InterPro" id="IPR011057">
    <property type="entry name" value="Mss4-like_sf"/>
</dbReference>
<dbReference type="GO" id="GO:0033743">
    <property type="term" value="F:peptide-methionine (R)-S-oxide reductase activity"/>
    <property type="evidence" value="ECO:0007669"/>
    <property type="project" value="UniProtKB-EC"/>
</dbReference>
<dbReference type="PROSITE" id="PS51790">
    <property type="entry name" value="MSRB"/>
    <property type="match status" value="1"/>
</dbReference>
<dbReference type="Gene3D" id="2.170.150.20">
    <property type="entry name" value="Peptide methionine sulfoxide reductase"/>
    <property type="match status" value="1"/>
</dbReference>
<evidence type="ECO:0000256" key="4">
    <source>
        <dbReference type="ARBA" id="ARBA00022723"/>
    </source>
</evidence>
<dbReference type="GO" id="GO:0006979">
    <property type="term" value="P:response to oxidative stress"/>
    <property type="evidence" value="ECO:0007669"/>
    <property type="project" value="InterPro"/>
</dbReference>
<dbReference type="InterPro" id="IPR002579">
    <property type="entry name" value="Met_Sox_Rdtase_MsrB_dom"/>
</dbReference>
<dbReference type="RefSeq" id="WP_073598224.1">
    <property type="nucleotide sequence ID" value="NZ_MRCB01000002.1"/>
</dbReference>
<protein>
    <recommendedName>
        <fullName evidence="3">peptide-methionine (R)-S-oxide reductase</fullName>
        <ecNumber evidence="3">1.8.4.12</ecNumber>
    </recommendedName>
</protein>
<keyword evidence="5" id="KW-0862">Zinc</keyword>
<gene>
    <name evidence="9" type="ORF">NIES593_03310</name>
</gene>
<comment type="similarity">
    <text evidence="2">Belongs to the MsrB Met sulfoxide reductase family.</text>
</comment>
<dbReference type="InterPro" id="IPR028427">
    <property type="entry name" value="Met_Sox_Rdtase_MsrB"/>
</dbReference>
<accession>A0A1U7HRC6</accession>
<keyword evidence="10" id="KW-1185">Reference proteome</keyword>
<dbReference type="EMBL" id="MRCB01000002">
    <property type="protein sequence ID" value="OKH26117.1"/>
    <property type="molecule type" value="Genomic_DNA"/>
</dbReference>
<evidence type="ECO:0000259" key="8">
    <source>
        <dbReference type="PROSITE" id="PS51790"/>
    </source>
</evidence>
<dbReference type="FunFam" id="2.170.150.20:FF:000001">
    <property type="entry name" value="Peptide methionine sulfoxide reductase MsrB"/>
    <property type="match status" value="1"/>
</dbReference>
<name>A0A1U7HRC6_9CYAN</name>
<comment type="cofactor">
    <cofactor evidence="1">
        <name>Zn(2+)</name>
        <dbReference type="ChEBI" id="CHEBI:29105"/>
    </cofactor>
</comment>
<dbReference type="Proteomes" id="UP000186868">
    <property type="component" value="Unassembled WGS sequence"/>
</dbReference>
<comment type="caution">
    <text evidence="9">The sequence shown here is derived from an EMBL/GenBank/DDBJ whole genome shotgun (WGS) entry which is preliminary data.</text>
</comment>
<reference evidence="9 10" key="1">
    <citation type="submission" date="2016-11" db="EMBL/GenBank/DDBJ databases">
        <title>Draft Genome Sequences of Nine Cyanobacterial Strains from Diverse Habitats.</title>
        <authorList>
            <person name="Zhu T."/>
            <person name="Hou S."/>
            <person name="Lu X."/>
            <person name="Hess W.R."/>
        </authorList>
    </citation>
    <scope>NUCLEOTIDE SEQUENCE [LARGE SCALE GENOMIC DNA]</scope>
    <source>
        <strain evidence="9 10">NIES-593</strain>
    </source>
</reference>
<dbReference type="STRING" id="1921803.NIES593_03310"/>
<dbReference type="NCBIfam" id="TIGR00357">
    <property type="entry name" value="peptide-methionine (R)-S-oxide reductase MsrB"/>
    <property type="match status" value="1"/>
</dbReference>
<organism evidence="9 10">
    <name type="scientific">Hydrococcus rivularis NIES-593</name>
    <dbReference type="NCBI Taxonomy" id="1921803"/>
    <lineage>
        <taxon>Bacteria</taxon>
        <taxon>Bacillati</taxon>
        <taxon>Cyanobacteriota</taxon>
        <taxon>Cyanophyceae</taxon>
        <taxon>Pleurocapsales</taxon>
        <taxon>Hydrococcaceae</taxon>
        <taxon>Hydrococcus</taxon>
    </lineage>
</organism>
<keyword evidence="4" id="KW-0479">Metal-binding</keyword>
<evidence type="ECO:0000256" key="1">
    <source>
        <dbReference type="ARBA" id="ARBA00001947"/>
    </source>
</evidence>
<evidence type="ECO:0000256" key="2">
    <source>
        <dbReference type="ARBA" id="ARBA00007174"/>
    </source>
</evidence>
<comment type="catalytic activity">
    <reaction evidence="7">
        <text>L-methionyl-[protein] + [thioredoxin]-disulfide + H2O = L-methionyl-(R)-S-oxide-[protein] + [thioredoxin]-dithiol</text>
        <dbReference type="Rhea" id="RHEA:24164"/>
        <dbReference type="Rhea" id="RHEA-COMP:10698"/>
        <dbReference type="Rhea" id="RHEA-COMP:10700"/>
        <dbReference type="Rhea" id="RHEA-COMP:12313"/>
        <dbReference type="Rhea" id="RHEA-COMP:12314"/>
        <dbReference type="ChEBI" id="CHEBI:15377"/>
        <dbReference type="ChEBI" id="CHEBI:16044"/>
        <dbReference type="ChEBI" id="CHEBI:29950"/>
        <dbReference type="ChEBI" id="CHEBI:45764"/>
        <dbReference type="ChEBI" id="CHEBI:50058"/>
        <dbReference type="EC" id="1.8.4.12"/>
    </reaction>
</comment>
<dbReference type="GO" id="GO:0005737">
    <property type="term" value="C:cytoplasm"/>
    <property type="evidence" value="ECO:0007669"/>
    <property type="project" value="TreeGrafter"/>
</dbReference>
<sequence>MKRRNFFQASAAIVGAAWLWRYLPWRSSLMAASKNNEFEITKTEAQWREILTPEQFQVLRKHGTERAGTSPLDKQYAPGTYVCAGCGLPLFSSETKYDSGTGWPSFYAPLENAIATSVDRSLFMVRTEVHCRRCGGHLGHVFNDGPAPTGQRYCMNGVALKFIPEQS</sequence>
<dbReference type="SUPFAM" id="SSF51316">
    <property type="entry name" value="Mss4-like"/>
    <property type="match status" value="1"/>
</dbReference>
<evidence type="ECO:0000256" key="6">
    <source>
        <dbReference type="ARBA" id="ARBA00023002"/>
    </source>
</evidence>
<evidence type="ECO:0000313" key="10">
    <source>
        <dbReference type="Proteomes" id="UP000186868"/>
    </source>
</evidence>